<comment type="subcellular location">
    <subcellularLocation>
        <location evidence="1 14">Cell membrane</location>
        <topology evidence="1 14">Multi-pass membrane protein</topology>
    </subcellularLocation>
</comment>
<evidence type="ECO:0000256" key="10">
    <source>
        <dbReference type="ARBA" id="ARBA00023251"/>
    </source>
</evidence>
<evidence type="ECO:0000256" key="1">
    <source>
        <dbReference type="ARBA" id="ARBA00004651"/>
    </source>
</evidence>
<dbReference type="InterPro" id="IPR003824">
    <property type="entry name" value="UppP"/>
</dbReference>
<keyword evidence="6 14" id="KW-0812">Transmembrane</keyword>
<evidence type="ECO:0000256" key="14">
    <source>
        <dbReference type="HAMAP-Rule" id="MF_01006"/>
    </source>
</evidence>
<keyword evidence="10 14" id="KW-0046">Antibiotic resistance</keyword>
<keyword evidence="14" id="KW-0133">Cell shape</keyword>
<dbReference type="GO" id="GO:0005886">
    <property type="term" value="C:plasma membrane"/>
    <property type="evidence" value="ECO:0007669"/>
    <property type="project" value="UniProtKB-SubCell"/>
</dbReference>
<feature type="transmembrane region" description="Helical" evidence="14">
    <location>
        <begin position="93"/>
        <end position="113"/>
    </location>
</feature>
<evidence type="ECO:0000256" key="6">
    <source>
        <dbReference type="ARBA" id="ARBA00022692"/>
    </source>
</evidence>
<comment type="catalytic activity">
    <reaction evidence="13 14">
        <text>di-trans,octa-cis-undecaprenyl diphosphate + H2O = di-trans,octa-cis-undecaprenyl phosphate + phosphate + H(+)</text>
        <dbReference type="Rhea" id="RHEA:28094"/>
        <dbReference type="ChEBI" id="CHEBI:15377"/>
        <dbReference type="ChEBI" id="CHEBI:15378"/>
        <dbReference type="ChEBI" id="CHEBI:43474"/>
        <dbReference type="ChEBI" id="CHEBI:58405"/>
        <dbReference type="ChEBI" id="CHEBI:60392"/>
        <dbReference type="EC" id="3.6.1.27"/>
    </reaction>
</comment>
<feature type="transmembrane region" description="Helical" evidence="14">
    <location>
        <begin position="40"/>
        <end position="59"/>
    </location>
</feature>
<dbReference type="GO" id="GO:0071555">
    <property type="term" value="P:cell wall organization"/>
    <property type="evidence" value="ECO:0007669"/>
    <property type="project" value="UniProtKB-KW"/>
</dbReference>
<accession>A0A368EKJ4</accession>
<keyword evidence="7 14" id="KW-0378">Hydrolase</keyword>
<evidence type="ECO:0000313" key="16">
    <source>
        <dbReference type="Proteomes" id="UP000252289"/>
    </source>
</evidence>
<dbReference type="HAMAP" id="MF_01006">
    <property type="entry name" value="Undec_diphosphatase"/>
    <property type="match status" value="1"/>
</dbReference>
<evidence type="ECO:0000256" key="11">
    <source>
        <dbReference type="ARBA" id="ARBA00032707"/>
    </source>
</evidence>
<evidence type="ECO:0000256" key="5">
    <source>
        <dbReference type="ARBA" id="ARBA00022475"/>
    </source>
</evidence>
<feature type="transmembrane region" description="Helical" evidence="14">
    <location>
        <begin position="253"/>
        <end position="272"/>
    </location>
</feature>
<dbReference type="GO" id="GO:0046677">
    <property type="term" value="P:response to antibiotic"/>
    <property type="evidence" value="ECO:0007669"/>
    <property type="project" value="UniProtKB-UniRule"/>
</dbReference>
<comment type="caution">
    <text evidence="15">The sequence shown here is derived from an EMBL/GenBank/DDBJ whole genome shotgun (WGS) entry which is preliminary data.</text>
</comment>
<dbReference type="Pfam" id="PF02673">
    <property type="entry name" value="BacA"/>
    <property type="match status" value="1"/>
</dbReference>
<dbReference type="GO" id="GO:0009252">
    <property type="term" value="P:peptidoglycan biosynthetic process"/>
    <property type="evidence" value="ECO:0007669"/>
    <property type="project" value="UniProtKB-KW"/>
</dbReference>
<organism evidence="15 16">
    <name type="scientific">PS1 clade bacterium</name>
    <dbReference type="NCBI Taxonomy" id="2175152"/>
    <lineage>
        <taxon>Bacteria</taxon>
        <taxon>Pseudomonadati</taxon>
        <taxon>Pseudomonadota</taxon>
        <taxon>Alphaproteobacteria</taxon>
        <taxon>PS1 clade</taxon>
    </lineage>
</organism>
<evidence type="ECO:0000256" key="3">
    <source>
        <dbReference type="ARBA" id="ARBA00012374"/>
    </source>
</evidence>
<evidence type="ECO:0000256" key="8">
    <source>
        <dbReference type="ARBA" id="ARBA00022989"/>
    </source>
</evidence>
<keyword evidence="5 14" id="KW-1003">Cell membrane</keyword>
<keyword evidence="9 14" id="KW-0472">Membrane</keyword>
<reference evidence="15 16" key="1">
    <citation type="journal article" date="2018" name="Microbiome">
        <title>Fine metagenomic profile of the Mediterranean stratified and mixed water columns revealed by assembly and recruitment.</title>
        <authorList>
            <person name="Haro-Moreno J.M."/>
            <person name="Lopez-Perez M."/>
            <person name="De La Torre J.R."/>
            <person name="Picazo A."/>
            <person name="Camacho A."/>
            <person name="Rodriguez-Valera F."/>
        </authorList>
    </citation>
    <scope>NUCLEOTIDE SEQUENCE [LARGE SCALE GENOMIC DNA]</scope>
    <source>
        <strain evidence="15">MED-G50</strain>
    </source>
</reference>
<proteinExistence type="inferred from homology"/>
<evidence type="ECO:0000256" key="2">
    <source>
        <dbReference type="ARBA" id="ARBA00010621"/>
    </source>
</evidence>
<dbReference type="AlphaFoldDB" id="A0A368EKJ4"/>
<name>A0A368EKJ4_9PROT</name>
<feature type="transmembrane region" description="Helical" evidence="14">
    <location>
        <begin position="224"/>
        <end position="247"/>
    </location>
</feature>
<evidence type="ECO:0000256" key="7">
    <source>
        <dbReference type="ARBA" id="ARBA00022801"/>
    </source>
</evidence>
<dbReference type="EMBL" id="QOQK01000019">
    <property type="protein sequence ID" value="RCL84205.1"/>
    <property type="molecule type" value="Genomic_DNA"/>
</dbReference>
<comment type="miscellaneous">
    <text evidence="14">Bacitracin is thought to be involved in the inhibition of peptidoglycan synthesis by sequestering undecaprenyl diphosphate, thereby reducing the pool of lipid carrier available.</text>
</comment>
<gene>
    <name evidence="14" type="primary">uppP</name>
    <name evidence="15" type="ORF">DBW64_04310</name>
</gene>
<keyword evidence="14" id="KW-0573">Peptidoglycan synthesis</keyword>
<evidence type="ECO:0000256" key="9">
    <source>
        <dbReference type="ARBA" id="ARBA00023136"/>
    </source>
</evidence>
<evidence type="ECO:0000256" key="12">
    <source>
        <dbReference type="ARBA" id="ARBA00032932"/>
    </source>
</evidence>
<protein>
    <recommendedName>
        <fullName evidence="4 14">Undecaprenyl-diphosphatase</fullName>
        <ecNumber evidence="3 14">3.6.1.27</ecNumber>
    </recommendedName>
    <alternativeName>
        <fullName evidence="12 14">Bacitracin resistance protein</fullName>
    </alternativeName>
    <alternativeName>
        <fullName evidence="11 14">Undecaprenyl pyrophosphate phosphatase</fullName>
    </alternativeName>
</protein>
<keyword evidence="8 14" id="KW-1133">Transmembrane helix</keyword>
<dbReference type="EC" id="3.6.1.27" evidence="3 14"/>
<keyword evidence="14" id="KW-0961">Cell wall biogenesis/degradation</keyword>
<evidence type="ECO:0000313" key="15">
    <source>
        <dbReference type="EMBL" id="RCL84205.1"/>
    </source>
</evidence>
<comment type="function">
    <text evidence="14">Catalyzes the dephosphorylation of undecaprenyl diphosphate (UPP). Confers resistance to bacitracin.</text>
</comment>
<dbReference type="GO" id="GO:0008360">
    <property type="term" value="P:regulation of cell shape"/>
    <property type="evidence" value="ECO:0007669"/>
    <property type="project" value="UniProtKB-KW"/>
</dbReference>
<feature type="transmembrane region" description="Helical" evidence="14">
    <location>
        <begin position="155"/>
        <end position="173"/>
    </location>
</feature>
<feature type="transmembrane region" description="Helical" evidence="14">
    <location>
        <begin position="193"/>
        <end position="217"/>
    </location>
</feature>
<comment type="similarity">
    <text evidence="2 14">Belongs to the UppP family.</text>
</comment>
<dbReference type="PANTHER" id="PTHR30622:SF4">
    <property type="entry name" value="UNDECAPRENYL-DIPHOSPHATASE"/>
    <property type="match status" value="1"/>
</dbReference>
<evidence type="ECO:0000256" key="13">
    <source>
        <dbReference type="ARBA" id="ARBA00047594"/>
    </source>
</evidence>
<dbReference type="GO" id="GO:0050380">
    <property type="term" value="F:undecaprenyl-diphosphatase activity"/>
    <property type="evidence" value="ECO:0007669"/>
    <property type="project" value="UniProtKB-UniRule"/>
</dbReference>
<evidence type="ECO:0000256" key="4">
    <source>
        <dbReference type="ARBA" id="ARBA00021581"/>
    </source>
</evidence>
<dbReference type="Proteomes" id="UP000252289">
    <property type="component" value="Unassembled WGS sequence"/>
</dbReference>
<sequence>MSITQIFLLAIIQGITEFLPVSSSGHLNLLHGLTDLPDQGIIIDVAVHGGTLLAVIIYFRHDVMRLIRGGLEILGLKILRPRNFSDTSEHKSAALQIIIATLPILPFGALLVLTGWIDLLRDPKVVAWATIIFALPLFLADHFRPSNTSVQATGWRGAAIIGCAQIFALIPGASRAGVTITAARALGCNRQDAARFSMLLSIPVIIIFASLGLMDLLAAGDMVLLGNAALAAFLAAITALASIHLFMKMTAKLSLLPFVLYRLVLGASLLCIL</sequence>
<dbReference type="PANTHER" id="PTHR30622">
    <property type="entry name" value="UNDECAPRENYL-DIPHOSPHATASE"/>
    <property type="match status" value="1"/>
</dbReference>